<dbReference type="Proteomes" id="UP000194137">
    <property type="component" value="Chromosome"/>
</dbReference>
<organism evidence="1 2">
    <name type="scientific">Pseudorhodoplanes sinuspersici</name>
    <dbReference type="NCBI Taxonomy" id="1235591"/>
    <lineage>
        <taxon>Bacteria</taxon>
        <taxon>Pseudomonadati</taxon>
        <taxon>Pseudomonadota</taxon>
        <taxon>Alphaproteobacteria</taxon>
        <taxon>Hyphomicrobiales</taxon>
        <taxon>Pseudorhodoplanes</taxon>
    </lineage>
</organism>
<dbReference type="STRING" id="1235591.CAK95_22040"/>
<evidence type="ECO:0000313" key="2">
    <source>
        <dbReference type="Proteomes" id="UP000194137"/>
    </source>
</evidence>
<dbReference type="EMBL" id="CP021112">
    <property type="protein sequence ID" value="ARQ01487.1"/>
    <property type="molecule type" value="Genomic_DNA"/>
</dbReference>
<evidence type="ECO:0000313" key="1">
    <source>
        <dbReference type="EMBL" id="ARQ01487.1"/>
    </source>
</evidence>
<proteinExistence type="predicted"/>
<dbReference type="KEGG" id="psin:CAK95_22040"/>
<gene>
    <name evidence="1" type="ORF">CAK95_22040</name>
</gene>
<name>A0A1W6ZVR2_9HYPH</name>
<protein>
    <submittedName>
        <fullName evidence="1">Uncharacterized protein</fullName>
    </submittedName>
</protein>
<sequence>MIWNAPRRGSDQSEAAAYIADMAASLATMARRHGLGTLGYLLDMARMEAENAAEADKGESS</sequence>
<keyword evidence="2" id="KW-1185">Reference proteome</keyword>
<accession>A0A1W6ZVR2</accession>
<reference evidence="1 2" key="1">
    <citation type="submission" date="2017-05" db="EMBL/GenBank/DDBJ databases">
        <title>Full genome sequence of Pseudorhodoplanes sinuspersici.</title>
        <authorList>
            <person name="Dastgheib S.M.M."/>
            <person name="Shavandi M."/>
            <person name="Tirandaz H."/>
        </authorList>
    </citation>
    <scope>NUCLEOTIDE SEQUENCE [LARGE SCALE GENOMIC DNA]</scope>
    <source>
        <strain evidence="1 2">RIPI110</strain>
    </source>
</reference>
<dbReference type="OrthoDB" id="8456023at2"/>
<dbReference type="AlphaFoldDB" id="A0A1W6ZVR2"/>
<dbReference type="RefSeq" id="WP_086089879.1">
    <property type="nucleotide sequence ID" value="NZ_CP021112.1"/>
</dbReference>